<dbReference type="InterPro" id="IPR043502">
    <property type="entry name" value="DNA/RNA_pol_sf"/>
</dbReference>
<evidence type="ECO:0000256" key="1">
    <source>
        <dbReference type="ARBA" id="ARBA00004123"/>
    </source>
</evidence>
<feature type="repeat" description="TPR" evidence="19">
    <location>
        <begin position="1485"/>
        <end position="1518"/>
    </location>
</feature>
<dbReference type="InterPro" id="IPR011990">
    <property type="entry name" value="TPR-like_helical_dom_sf"/>
</dbReference>
<dbReference type="GO" id="GO:0005783">
    <property type="term" value="C:endoplasmic reticulum"/>
    <property type="evidence" value="ECO:0007669"/>
    <property type="project" value="TreeGrafter"/>
</dbReference>
<dbReference type="PROSITE" id="PS50878">
    <property type="entry name" value="RT_POL"/>
    <property type="match status" value="1"/>
</dbReference>
<accession>A0AAE0R8M1</accession>
<evidence type="ECO:0000256" key="15">
    <source>
        <dbReference type="ARBA" id="ARBA00023157"/>
    </source>
</evidence>
<dbReference type="Pfam" id="PF05279">
    <property type="entry name" value="Asp-B-Hydro_N"/>
    <property type="match status" value="1"/>
</dbReference>
<dbReference type="Gene3D" id="1.25.40.10">
    <property type="entry name" value="Tetratricopeptide repeat domain"/>
    <property type="match status" value="1"/>
</dbReference>
<dbReference type="InterPro" id="IPR007943">
    <property type="entry name" value="Asp-B-hydro/Triadin_dom"/>
</dbReference>
<keyword evidence="15" id="KW-1015">Disulfide bond</keyword>
<evidence type="ECO:0000256" key="21">
    <source>
        <dbReference type="SAM" id="Phobius"/>
    </source>
</evidence>
<dbReference type="SMART" id="SM00028">
    <property type="entry name" value="TPR"/>
    <property type="match status" value="3"/>
</dbReference>
<gene>
    <name evidence="24" type="ORF">QTP70_023529</name>
</gene>
<proteinExistence type="inferred from homology"/>
<dbReference type="FunFam" id="2.30.42.10:FF:000043">
    <property type="entry name" value="Syntenin-1 isoform X1"/>
    <property type="match status" value="1"/>
</dbReference>
<evidence type="ECO:0000259" key="22">
    <source>
        <dbReference type="PROSITE" id="PS50106"/>
    </source>
</evidence>
<dbReference type="InterPro" id="IPR043128">
    <property type="entry name" value="Rev_trsase/Diguanyl_cyclase"/>
</dbReference>
<evidence type="ECO:0000256" key="5">
    <source>
        <dbReference type="ARBA" id="ARBA00010879"/>
    </source>
</evidence>
<comment type="subcellular location">
    <subcellularLocation>
        <location evidence="2">Cell membrane</location>
    </subcellularLocation>
    <subcellularLocation>
        <location evidence="3">Cytoplasm</location>
    </subcellularLocation>
    <subcellularLocation>
        <location evidence="18">Endomembrane system</location>
        <topology evidence="18">Single-pass membrane protein</topology>
    </subcellularLocation>
    <subcellularLocation>
        <location evidence="4">Membrane</location>
        <topology evidence="4">Single-pass type II membrane protein</topology>
    </subcellularLocation>
    <subcellularLocation>
        <location evidence="1">Nucleus</location>
    </subcellularLocation>
</comment>
<feature type="compositionally biased region" description="Basic and acidic residues" evidence="20">
    <location>
        <begin position="1302"/>
        <end position="1311"/>
    </location>
</feature>
<dbReference type="SUPFAM" id="SSF50156">
    <property type="entry name" value="PDZ domain-like"/>
    <property type="match status" value="2"/>
</dbReference>
<dbReference type="FunFam" id="2.30.42.10:FF:000065">
    <property type="entry name" value="syntenin-1 isoform X1"/>
    <property type="match status" value="1"/>
</dbReference>
<dbReference type="InterPro" id="IPR000477">
    <property type="entry name" value="RT_dom"/>
</dbReference>
<feature type="compositionally biased region" description="Basic and acidic residues" evidence="20">
    <location>
        <begin position="1219"/>
        <end position="1258"/>
    </location>
</feature>
<evidence type="ECO:0000256" key="2">
    <source>
        <dbReference type="ARBA" id="ARBA00004236"/>
    </source>
</evidence>
<feature type="compositionally biased region" description="Basic and acidic residues" evidence="20">
    <location>
        <begin position="695"/>
        <end position="1188"/>
    </location>
</feature>
<dbReference type="InterPro" id="IPR001478">
    <property type="entry name" value="PDZ"/>
</dbReference>
<evidence type="ECO:0000256" key="11">
    <source>
        <dbReference type="ARBA" id="ARBA00022737"/>
    </source>
</evidence>
<keyword evidence="25" id="KW-1185">Reference proteome</keyword>
<dbReference type="PANTHER" id="PTHR12366:SF33">
    <property type="entry name" value="ASPARTYL_ASPARAGINYL BETA-HYDROXYLASE"/>
    <property type="match status" value="1"/>
</dbReference>
<keyword evidence="16" id="KW-0325">Glycoprotein</keyword>
<dbReference type="CDD" id="cd06794">
    <property type="entry name" value="PDZ2_syntenin-like"/>
    <property type="match status" value="1"/>
</dbReference>
<dbReference type="EC" id="3.1.26.4" evidence="6"/>
<dbReference type="GO" id="GO:0062101">
    <property type="term" value="F:peptidyl-aspartic acid 3-dioxygenase activity"/>
    <property type="evidence" value="ECO:0007669"/>
    <property type="project" value="InterPro"/>
</dbReference>
<dbReference type="SMART" id="SM00228">
    <property type="entry name" value="PDZ"/>
    <property type="match status" value="2"/>
</dbReference>
<evidence type="ECO:0000313" key="24">
    <source>
        <dbReference type="EMBL" id="KAK3546115.1"/>
    </source>
</evidence>
<feature type="region of interest" description="Disordered" evidence="20">
    <location>
        <begin position="34"/>
        <end position="61"/>
    </location>
</feature>
<keyword evidence="10 21" id="KW-0812">Transmembrane</keyword>
<feature type="region of interest" description="Disordered" evidence="20">
    <location>
        <begin position="1280"/>
        <end position="1362"/>
    </location>
</feature>
<dbReference type="SUPFAM" id="SSF56672">
    <property type="entry name" value="DNA/RNA polymerases"/>
    <property type="match status" value="1"/>
</dbReference>
<dbReference type="GO" id="GO:0004523">
    <property type="term" value="F:RNA-DNA hybrid ribonuclease activity"/>
    <property type="evidence" value="ECO:0007669"/>
    <property type="project" value="UniProtKB-EC"/>
</dbReference>
<dbReference type="InterPro" id="IPR039038">
    <property type="entry name" value="ASPH"/>
</dbReference>
<feature type="compositionally biased region" description="Polar residues" evidence="20">
    <location>
        <begin position="1325"/>
        <end position="1339"/>
    </location>
</feature>
<comment type="caution">
    <text evidence="24">The sequence shown here is derived from an EMBL/GenBank/DDBJ whole genome shotgun (WGS) entry which is preliminary data.</text>
</comment>
<dbReference type="GO" id="GO:0005634">
    <property type="term" value="C:nucleus"/>
    <property type="evidence" value="ECO:0007669"/>
    <property type="project" value="UniProtKB-SubCell"/>
</dbReference>
<dbReference type="EMBL" id="JAUCMX010000005">
    <property type="protein sequence ID" value="KAK3546115.1"/>
    <property type="molecule type" value="Genomic_DNA"/>
</dbReference>
<feature type="non-terminal residue" evidence="24">
    <location>
        <position position="1"/>
    </location>
</feature>
<feature type="region of interest" description="Disordered" evidence="20">
    <location>
        <begin position="1214"/>
        <end position="1263"/>
    </location>
</feature>
<feature type="transmembrane region" description="Helical" evidence="21">
    <location>
        <begin position="365"/>
        <end position="386"/>
    </location>
</feature>
<organism evidence="24 25">
    <name type="scientific">Hemibagrus guttatus</name>
    <dbReference type="NCBI Taxonomy" id="175788"/>
    <lineage>
        <taxon>Eukaryota</taxon>
        <taxon>Metazoa</taxon>
        <taxon>Chordata</taxon>
        <taxon>Craniata</taxon>
        <taxon>Vertebrata</taxon>
        <taxon>Euteleostomi</taxon>
        <taxon>Actinopterygii</taxon>
        <taxon>Neopterygii</taxon>
        <taxon>Teleostei</taxon>
        <taxon>Ostariophysi</taxon>
        <taxon>Siluriformes</taxon>
        <taxon>Bagridae</taxon>
        <taxon>Hemibagrus</taxon>
    </lineage>
</organism>
<keyword evidence="7" id="KW-1003">Cell membrane</keyword>
<keyword evidence="19" id="KW-0802">TPR repeat</keyword>
<keyword evidence="9" id="KW-0597">Phosphoprotein</keyword>
<keyword evidence="17" id="KW-0539">Nucleus</keyword>
<dbReference type="Pfam" id="PF13174">
    <property type="entry name" value="TPR_6"/>
    <property type="match status" value="1"/>
</dbReference>
<keyword evidence="13" id="KW-0446">Lipid-binding</keyword>
<dbReference type="CDD" id="cd06721">
    <property type="entry name" value="PDZ1_syntenin-like"/>
    <property type="match status" value="1"/>
</dbReference>
<feature type="region of interest" description="Disordered" evidence="20">
    <location>
        <begin position="695"/>
        <end position="1194"/>
    </location>
</feature>
<evidence type="ECO:0000256" key="6">
    <source>
        <dbReference type="ARBA" id="ARBA00012180"/>
    </source>
</evidence>
<feature type="domain" description="PDZ" evidence="22">
    <location>
        <begin position="139"/>
        <end position="218"/>
    </location>
</feature>
<evidence type="ECO:0000256" key="20">
    <source>
        <dbReference type="SAM" id="MobiDB-lite"/>
    </source>
</evidence>
<evidence type="ECO:0000313" key="25">
    <source>
        <dbReference type="Proteomes" id="UP001274896"/>
    </source>
</evidence>
<comment type="similarity">
    <text evidence="5">Belongs to the beta type-B retroviral polymerase family. HERV class-II K(HML-2) pol subfamily.</text>
</comment>
<evidence type="ECO:0000256" key="7">
    <source>
        <dbReference type="ARBA" id="ARBA00022475"/>
    </source>
</evidence>
<dbReference type="SUPFAM" id="SSF48452">
    <property type="entry name" value="TPR-like"/>
    <property type="match status" value="1"/>
</dbReference>
<dbReference type="GO" id="GO:0005886">
    <property type="term" value="C:plasma membrane"/>
    <property type="evidence" value="ECO:0007669"/>
    <property type="project" value="UniProtKB-SubCell"/>
</dbReference>
<sequence length="1627" mass="185049">VTDTRATRNRRATMSLYPSLEDLKVDKFIQAHNTPTASPSKATPLALPDPAQYHRSPAHTGSKLEEIETDASGSLYPQLSEFMGLNLSIEAIKTFSTTIPEQSSGALSVHSSGTNWTVAPITGNDVGVKRAEIRQGVREVLLCKDMDGKIGLRLKAIDNGLFVQLVQVNTPAALGGLRFGDQILQINGESCAGWSSDRAHKVLKNASPERITLAVRDRPLERAVTLHKDMNGQLGFIFKKGKITSIVKDSSAARNGLLTDHQICEINGQNVIGLKDSQVSDILNTSGNVVTVSVMPAVIFEHMMKRMCNSIVKSLMDHSIPESPNVKTALRSSCWFFSTTNAVFAEPQAVPAVSKSPKKSEGHSIFTWLIVLALLGAWMSVAVVWFDLVEYNSVVGTLGKVYDADGDGDFDVEDAKVLLDLEKAYDRVPREELWYCMRKSGVAEKYVRVVQDMYERSRTVVRCAVGQTEEFNVEVGLHQGSALRPFLFAIVMDQLSEEVRQESPWTMMFADDIVICSESREQVEENLERWRFVLERRGMKVSRIQSNGECGKEVKKRVQAGLPDFCKGLVSVHTESADALADGSSELLQSFLAFLCDVLMPYEGGGVGESFMKEEKEEERVTEPSTRQIGHKLKSALKEQLRMIHEKIEAKKIAKLALAEVRNILAQEEEERKAILASKKAKEEAVAKLLQEKARKEHEERLAREKAAQERAEQERLTKEKAEKEKLIKEKAEKERLAKEQAEKERLKKEQAEKDRLAREKERAEKLAKEKAEKERQERERLAKEQAEKERAEKERLAKEKAEKERAEKERLTKEKAEKERAEKERLAKEQAEKERAEKERLAKEKAEKERADKERIAKEQAERERAEKERLAKEKAEKERAEKERLAKERAEKERLAKEKAEKERIAKEKAEKERLAKEKAEKERAEKERLAKEKAEKERAEKERLAKEKAEKERAEKERLAKEKAEKERAEKERLAKERAEKERAEKERLAKERAEKERAEKERLAKEKAEKERAEKERLAKEKAEKERAEKERLAKEKAEKERAEKERLAKEKAEKERAEKERLAKEKAEKERAEKERLAKEKAEKERAEKERLAKEKAEKERAEKERLAKEKAEKERAEKERLAKEKAEKERAEKERLEKEKAEKERLAKEKAEKERAEKERLAKEKAEKERAEKERLAKEKTAKQKSGAEILEKAAKFLLLSHHSGIKEQIVSENKDEPPKTADASVDHNAEEKPLESYKETGSEEEKNEKPVPDVSLNEGMMYSLFSLLQISSTSTLHDSQESIDSTGGSTPDDTPETKAPEMLKAEPTVLPEVASDLTPETVTEASKPQTTPESPPADQSKPAITPEPVVKKKKPSLLNKFDKTIKSEINAAEKLRKKGKVEEALRAFEALVQKYPQSPRSRYGKAQAEDDMAEKLRSNEMLLKAVNTYREAAELPDAPAELIKTSLKRRADRQQFLGRTKGSLVTLERLVQIFPDDITLKNELGVAYLLIGDNKGAKQVYEEVLAVAPSDGFAKVHYGFILKSENKIAESIPYLKEGLESGAPGTDDGRFYFHLGDALQRVGEPTRALEWYEAGYRHGHFASVWQRSLYNVAGLRAQPWWTAKETGYVELVRVLIYLYI</sequence>
<evidence type="ECO:0000256" key="14">
    <source>
        <dbReference type="ARBA" id="ARBA00023136"/>
    </source>
</evidence>
<evidence type="ECO:0000256" key="19">
    <source>
        <dbReference type="PROSITE-ProRule" id="PRU00339"/>
    </source>
</evidence>
<keyword evidence="8" id="KW-0963">Cytoplasm</keyword>
<evidence type="ECO:0000256" key="3">
    <source>
        <dbReference type="ARBA" id="ARBA00004496"/>
    </source>
</evidence>
<dbReference type="PROSITE" id="PS50005">
    <property type="entry name" value="TPR"/>
    <property type="match status" value="1"/>
</dbReference>
<dbReference type="Gene3D" id="3.30.70.270">
    <property type="match status" value="1"/>
</dbReference>
<dbReference type="Proteomes" id="UP001274896">
    <property type="component" value="Unassembled WGS sequence"/>
</dbReference>
<dbReference type="Pfam" id="PF00595">
    <property type="entry name" value="PDZ"/>
    <property type="match status" value="2"/>
</dbReference>
<dbReference type="PROSITE" id="PS50106">
    <property type="entry name" value="PDZ"/>
    <property type="match status" value="2"/>
</dbReference>
<dbReference type="GO" id="GO:0008289">
    <property type="term" value="F:lipid binding"/>
    <property type="evidence" value="ECO:0007669"/>
    <property type="project" value="UniProtKB-KW"/>
</dbReference>
<dbReference type="PANTHER" id="PTHR12366">
    <property type="entry name" value="ASPARTYL/ASPARAGINYL BETA-HYDROXYLASE"/>
    <property type="match status" value="1"/>
</dbReference>
<dbReference type="Gene3D" id="2.30.42.10">
    <property type="match status" value="2"/>
</dbReference>
<evidence type="ECO:0000256" key="17">
    <source>
        <dbReference type="ARBA" id="ARBA00023242"/>
    </source>
</evidence>
<evidence type="ECO:0000256" key="16">
    <source>
        <dbReference type="ARBA" id="ARBA00023180"/>
    </source>
</evidence>
<evidence type="ECO:0000256" key="10">
    <source>
        <dbReference type="ARBA" id="ARBA00022692"/>
    </source>
</evidence>
<evidence type="ECO:0000256" key="8">
    <source>
        <dbReference type="ARBA" id="ARBA00022490"/>
    </source>
</evidence>
<evidence type="ECO:0000259" key="23">
    <source>
        <dbReference type="PROSITE" id="PS50878"/>
    </source>
</evidence>
<evidence type="ECO:0000256" key="9">
    <source>
        <dbReference type="ARBA" id="ARBA00022553"/>
    </source>
</evidence>
<dbReference type="Pfam" id="PF13181">
    <property type="entry name" value="TPR_8"/>
    <property type="match status" value="1"/>
</dbReference>
<feature type="compositionally biased region" description="Polar residues" evidence="20">
    <location>
        <begin position="1280"/>
        <end position="1299"/>
    </location>
</feature>
<protein>
    <recommendedName>
        <fullName evidence="6">ribonuclease H</fullName>
        <ecNumber evidence="6">3.1.26.4</ecNumber>
    </recommendedName>
</protein>
<dbReference type="InterPro" id="IPR019734">
    <property type="entry name" value="TPR_rpt"/>
</dbReference>
<dbReference type="InterPro" id="IPR036034">
    <property type="entry name" value="PDZ_sf"/>
</dbReference>
<feature type="domain" description="PDZ" evidence="22">
    <location>
        <begin position="223"/>
        <end position="298"/>
    </location>
</feature>
<evidence type="ECO:0000256" key="13">
    <source>
        <dbReference type="ARBA" id="ARBA00023121"/>
    </source>
</evidence>
<evidence type="ECO:0000256" key="18">
    <source>
        <dbReference type="ARBA" id="ARBA00037847"/>
    </source>
</evidence>
<keyword evidence="14 21" id="KW-0472">Membrane</keyword>
<name>A0AAE0R8M1_9TELE</name>
<evidence type="ECO:0000256" key="4">
    <source>
        <dbReference type="ARBA" id="ARBA00004606"/>
    </source>
</evidence>
<evidence type="ECO:0000256" key="12">
    <source>
        <dbReference type="ARBA" id="ARBA00022989"/>
    </source>
</evidence>
<feature type="domain" description="Reverse transcriptase" evidence="23">
    <location>
        <begin position="263"/>
        <end position="596"/>
    </location>
</feature>
<keyword evidence="12 21" id="KW-1133">Transmembrane helix</keyword>
<reference evidence="24" key="1">
    <citation type="submission" date="2023-06" db="EMBL/GenBank/DDBJ databases">
        <title>Male Hemibagrus guttatus genome.</title>
        <authorList>
            <person name="Bian C."/>
        </authorList>
    </citation>
    <scope>NUCLEOTIDE SEQUENCE</scope>
    <source>
        <strain evidence="24">Male_cb2023</strain>
        <tissue evidence="24">Muscle</tissue>
    </source>
</reference>
<keyword evidence="11" id="KW-0677">Repeat</keyword>